<evidence type="ECO:0000313" key="4">
    <source>
        <dbReference type="EMBL" id="ATH95841.1"/>
    </source>
</evidence>
<feature type="transmembrane region" description="Helical" evidence="2">
    <location>
        <begin position="497"/>
        <end position="516"/>
    </location>
</feature>
<organism evidence="4 5">
    <name type="scientific">Dermabacter jinjuensis</name>
    <dbReference type="NCBI Taxonomy" id="1667168"/>
    <lineage>
        <taxon>Bacteria</taxon>
        <taxon>Bacillati</taxon>
        <taxon>Actinomycetota</taxon>
        <taxon>Actinomycetes</taxon>
        <taxon>Micrococcales</taxon>
        <taxon>Dermabacteraceae</taxon>
        <taxon>Dermabacter</taxon>
    </lineage>
</organism>
<feature type="transmembrane region" description="Helical" evidence="2">
    <location>
        <begin position="468"/>
        <end position="491"/>
    </location>
</feature>
<dbReference type="Pfam" id="PF25592">
    <property type="entry name" value="DUF7937"/>
    <property type="match status" value="1"/>
</dbReference>
<feature type="transmembrane region" description="Helical" evidence="2">
    <location>
        <begin position="186"/>
        <end position="207"/>
    </location>
</feature>
<feature type="transmembrane region" description="Helical" evidence="2">
    <location>
        <begin position="265"/>
        <end position="288"/>
    </location>
</feature>
<gene>
    <name evidence="4" type="ORF">COP05_01085</name>
</gene>
<feature type="transmembrane region" description="Helical" evidence="2">
    <location>
        <begin position="429"/>
        <end position="448"/>
    </location>
</feature>
<feature type="domain" description="DUF7937" evidence="3">
    <location>
        <begin position="118"/>
        <end position="519"/>
    </location>
</feature>
<protein>
    <recommendedName>
        <fullName evidence="3">DUF7937 domain-containing protein</fullName>
    </recommendedName>
</protein>
<keyword evidence="2" id="KW-0812">Transmembrane</keyword>
<keyword evidence="2" id="KW-0472">Membrane</keyword>
<feature type="transmembrane region" description="Helical" evidence="2">
    <location>
        <begin position="361"/>
        <end position="378"/>
    </location>
</feature>
<feature type="region of interest" description="Disordered" evidence="1">
    <location>
        <begin position="1"/>
        <end position="42"/>
    </location>
</feature>
<proteinExistence type="predicted"/>
<feature type="transmembrane region" description="Helical" evidence="2">
    <location>
        <begin position="146"/>
        <end position="166"/>
    </location>
</feature>
<feature type="transmembrane region" description="Helical" evidence="2">
    <location>
        <begin position="227"/>
        <end position="244"/>
    </location>
</feature>
<accession>A0ABN5DLN6</accession>
<keyword evidence="2" id="KW-1133">Transmembrane helix</keyword>
<evidence type="ECO:0000256" key="2">
    <source>
        <dbReference type="SAM" id="Phobius"/>
    </source>
</evidence>
<feature type="transmembrane region" description="Helical" evidence="2">
    <location>
        <begin position="324"/>
        <end position="341"/>
    </location>
</feature>
<name>A0ABN5DLN6_9MICO</name>
<sequence>MAKDQVPENSDDRVQAGTDPAEGWIFVPEPGTLPTEKLPDSEDFERFRMQRANLEGEAEHYFAPGLAPHEPATETAEIALPPAPAPHAYARSGATPSAAPKPRSMQLPPQFSDLSGWDALRDIIAVLAFGSSFTTTYTHAPDALPGWIPALAGGIGIAAILAVYLLRWVPAYMKDPKPRGPEHFSYLGVVRKVGMLPAFAASIGVLGYDLVASIPDLLTPLLEGPRVGVGVSVALLLLGAVMGSERRGFEGYVPDAAAKARAGRWILVLRVLLLVSFALSLVMVVGKAVNGDPAFALVTLSNSLGSLALGLFIANPKLNEQPSWYVFLVGATAAMVVGAAADNSLRLEYAAPGSFSTSYVWLPFAFAAFGLLLSRSYVRSSTHNFKRVDWLMYAARTFEFSRTMHGVAFAAVLVYFAAILVGYDARGGSGLVILQLLLVALLALLSHFGRKALVRKNAVKARGHAVSIGAALTLLGFLGVIVFSVVTGAAAGLTNGGLGLVAGITAALMITVPAPVRDEHGVPDLERTFAEFRARINGAAGATAFLPDVSEARRRTHRFPSSVSPERFRRPPLIPTPPRSRNPYPQKKGRHATVENSWKWAHR</sequence>
<dbReference type="Proteomes" id="UP000815698">
    <property type="component" value="Chromosome"/>
</dbReference>
<feature type="transmembrane region" description="Helical" evidence="2">
    <location>
        <begin position="294"/>
        <end position="312"/>
    </location>
</feature>
<feature type="transmembrane region" description="Helical" evidence="2">
    <location>
        <begin position="406"/>
        <end position="423"/>
    </location>
</feature>
<keyword evidence="5" id="KW-1185">Reference proteome</keyword>
<dbReference type="InterPro" id="IPR057697">
    <property type="entry name" value="DUF7937"/>
</dbReference>
<reference evidence="4 5" key="1">
    <citation type="journal article" date="2016" name="Int. J. Syst. Evol. Microbiol.">
        <title>Dermabacter jinjuensis sp. nov., a novel species of the genus Dermabacter isolated from a clinical specimen.</title>
        <authorList>
            <person name="Park Y.K."/>
            <person name="Lee K.M."/>
            <person name="Lee W.K."/>
            <person name="Cho M.J."/>
            <person name="Lee H.S."/>
            <person name="Cho Y.G."/>
            <person name="Lee Y.C."/>
            <person name="Lee W.K."/>
            <person name="Seong W.K."/>
            <person name="Hwang K.J."/>
        </authorList>
    </citation>
    <scope>NUCLEOTIDE SEQUENCE [LARGE SCALE GENOMIC DNA]</scope>
    <source>
        <strain evidence="4 5">32T</strain>
    </source>
</reference>
<evidence type="ECO:0000259" key="3">
    <source>
        <dbReference type="Pfam" id="PF25592"/>
    </source>
</evidence>
<dbReference type="RefSeq" id="WP_096882402.1">
    <property type="nucleotide sequence ID" value="NZ_CP023482.1"/>
</dbReference>
<evidence type="ECO:0000256" key="1">
    <source>
        <dbReference type="SAM" id="MobiDB-lite"/>
    </source>
</evidence>
<feature type="compositionally biased region" description="Basic and acidic residues" evidence="1">
    <location>
        <begin position="1"/>
        <end position="14"/>
    </location>
</feature>
<feature type="region of interest" description="Disordered" evidence="1">
    <location>
        <begin position="555"/>
        <end position="603"/>
    </location>
</feature>
<evidence type="ECO:0000313" key="5">
    <source>
        <dbReference type="Proteomes" id="UP000815698"/>
    </source>
</evidence>
<feature type="region of interest" description="Disordered" evidence="1">
    <location>
        <begin position="84"/>
        <end position="104"/>
    </location>
</feature>
<dbReference type="EMBL" id="CP023482">
    <property type="protein sequence ID" value="ATH95841.1"/>
    <property type="molecule type" value="Genomic_DNA"/>
</dbReference>